<feature type="transmembrane region" description="Helical" evidence="12">
    <location>
        <begin position="328"/>
        <end position="350"/>
    </location>
</feature>
<dbReference type="FunFam" id="3.40.930.10:FF:000009">
    <property type="entry name" value="PTS system, fructose specific IIABC component"/>
    <property type="match status" value="1"/>
</dbReference>
<keyword evidence="4" id="KW-1003">Cell membrane</keyword>
<dbReference type="InterPro" id="IPR013011">
    <property type="entry name" value="PTS_EIIB_2"/>
</dbReference>
<dbReference type="Proteomes" id="UP000599578">
    <property type="component" value="Unassembled WGS sequence"/>
</dbReference>
<name>A0A918DQ86_9GAMM</name>
<evidence type="ECO:0000256" key="8">
    <source>
        <dbReference type="ARBA" id="ARBA00022683"/>
    </source>
</evidence>
<dbReference type="NCBIfam" id="TIGR00829">
    <property type="entry name" value="FRU"/>
    <property type="match status" value="1"/>
</dbReference>
<comment type="caution">
    <text evidence="16">The sequence shown here is derived from an EMBL/GenBank/DDBJ whole genome shotgun (WGS) entry which is preliminary data.</text>
</comment>
<evidence type="ECO:0000256" key="9">
    <source>
        <dbReference type="ARBA" id="ARBA00022692"/>
    </source>
</evidence>
<keyword evidence="8" id="KW-0598">Phosphotransferase system</keyword>
<dbReference type="GO" id="GO:0005737">
    <property type="term" value="C:cytoplasm"/>
    <property type="evidence" value="ECO:0007669"/>
    <property type="project" value="UniProtKB-SubCell"/>
</dbReference>
<dbReference type="EMBL" id="BMLT01000003">
    <property type="protein sequence ID" value="GGO79752.1"/>
    <property type="molecule type" value="Genomic_DNA"/>
</dbReference>
<dbReference type="Gene3D" id="3.40.930.10">
    <property type="entry name" value="Mannitol-specific EII, Chain A"/>
    <property type="match status" value="1"/>
</dbReference>
<dbReference type="InterPro" id="IPR013014">
    <property type="entry name" value="PTS_EIIC_2"/>
</dbReference>
<evidence type="ECO:0000256" key="4">
    <source>
        <dbReference type="ARBA" id="ARBA00022475"/>
    </source>
</evidence>
<dbReference type="SUPFAM" id="SSF55804">
    <property type="entry name" value="Phoshotransferase/anion transport protein"/>
    <property type="match status" value="1"/>
</dbReference>
<sequence length="638" mass="66842">MALVDLLTEDSIALNLRSRDKRSLLAELVGLLDQEGALADADAFLDAVLEREATGSTGLEQGIAVPHARSDAVRRPAVALGLAPDGVEFGSLDGQPARFFLLIAEPVDADSQHLEILASASCLLVDPAFRERLLQAAKPREVQQLFAEAEGVTLPPAVAVEAHLVAVTSCPAGIAHTYMAAERLREAARELHLDLKVETHGAAGVRDRLSAEEVQQADAVILAVDREISRERFAGKPVLQVAVTDAIRDPRRLLLRALRQPVQTGQSVQPITHAEAVEGWGLYRHLMSGVSSMLPFVVGGGILITLSFLFGVDAASPESPEFHPLAQLLVALGGTQGAFGLMVPVLAAFIGRSIADRPGLMPAMVGGYIAAQAGAGFLGGMVAGLIGGYGVLLIIRLCRPLPDALDAIRTILIYPVLGLLLCGSLVMLLIEPMTALNGMLVDWLKGLDVGNRVVLGALLAGLMAVDMGGPVNKAAYTFGLAAIEAGNYFPQAAVMAGGMVPPLGLGLATVLFPAVFTRLERESGRACLVMGASFITEGAIPYAVADPLRVLPACIAGAMLSGALSMALGCQLLAPHGGIFVIPLVRQWPFYLLAIGAGTLLTACLVALLKRFRRAPAVAPEGARPDAKSGCVQRRPRA</sequence>
<dbReference type="SUPFAM" id="SSF52794">
    <property type="entry name" value="PTS system IIB component-like"/>
    <property type="match status" value="1"/>
</dbReference>
<evidence type="ECO:0000259" key="15">
    <source>
        <dbReference type="PROSITE" id="PS51104"/>
    </source>
</evidence>
<dbReference type="PANTHER" id="PTHR30505">
    <property type="entry name" value="FRUCTOSE-LIKE PERMEASE"/>
    <property type="match status" value="1"/>
</dbReference>
<accession>A0A918DQ86</accession>
<feature type="transmembrane region" description="Helical" evidence="12">
    <location>
        <begin position="557"/>
        <end position="582"/>
    </location>
</feature>
<feature type="transmembrane region" description="Helical" evidence="12">
    <location>
        <begin position="588"/>
        <end position="609"/>
    </location>
</feature>
<evidence type="ECO:0000256" key="6">
    <source>
        <dbReference type="ARBA" id="ARBA00022597"/>
    </source>
</evidence>
<gene>
    <name evidence="16" type="ORF">GCM10011348_14850</name>
</gene>
<dbReference type="InterPro" id="IPR050864">
    <property type="entry name" value="Bacterial_PTS_Sugar_Transport"/>
</dbReference>
<evidence type="ECO:0000313" key="16">
    <source>
        <dbReference type="EMBL" id="GGO79752.1"/>
    </source>
</evidence>
<evidence type="ECO:0000259" key="14">
    <source>
        <dbReference type="PROSITE" id="PS51099"/>
    </source>
</evidence>
<dbReference type="AlphaFoldDB" id="A0A918DQ86"/>
<keyword evidence="17" id="KW-1185">Reference proteome</keyword>
<dbReference type="PANTHER" id="PTHR30505:SF28">
    <property type="entry name" value="PTS SYSTEM 2-O-ALPHA-MANNOSYL-D-GLYCERATE-SPECIFIC EIIABC COMPONENT"/>
    <property type="match status" value="1"/>
</dbReference>
<dbReference type="InterPro" id="IPR003353">
    <property type="entry name" value="PTS_IIB_fruc"/>
</dbReference>
<dbReference type="RefSeq" id="WP_188859948.1">
    <property type="nucleotide sequence ID" value="NZ_BMLT01000003.1"/>
</dbReference>
<dbReference type="FunFam" id="3.40.50.2300:FF:000014">
    <property type="entry name" value="PTS system fructose-like transporter subunit IIB"/>
    <property type="match status" value="1"/>
</dbReference>
<feature type="transmembrane region" description="Helical" evidence="12">
    <location>
        <begin position="407"/>
        <end position="430"/>
    </location>
</feature>
<evidence type="ECO:0000313" key="17">
    <source>
        <dbReference type="Proteomes" id="UP000599578"/>
    </source>
</evidence>
<dbReference type="GO" id="GO:0009401">
    <property type="term" value="P:phosphoenolpyruvate-dependent sugar phosphotransferase system"/>
    <property type="evidence" value="ECO:0007669"/>
    <property type="project" value="UniProtKB-KW"/>
</dbReference>
<evidence type="ECO:0000256" key="12">
    <source>
        <dbReference type="SAM" id="Phobius"/>
    </source>
</evidence>
<evidence type="ECO:0000256" key="10">
    <source>
        <dbReference type="ARBA" id="ARBA00022989"/>
    </source>
</evidence>
<evidence type="ECO:0000256" key="2">
    <source>
        <dbReference type="ARBA" id="ARBA00004496"/>
    </source>
</evidence>
<dbReference type="PROSITE" id="PS51094">
    <property type="entry name" value="PTS_EIIA_TYPE_2"/>
    <property type="match status" value="1"/>
</dbReference>
<dbReference type="CDD" id="cd05569">
    <property type="entry name" value="PTS_IIB_fructose"/>
    <property type="match status" value="1"/>
</dbReference>
<dbReference type="Pfam" id="PF02302">
    <property type="entry name" value="PTS_IIB"/>
    <property type="match status" value="1"/>
</dbReference>
<feature type="domain" description="PTS EIIC type-2" evidence="15">
    <location>
        <begin position="282"/>
        <end position="619"/>
    </location>
</feature>
<keyword evidence="7" id="KW-0808">Transferase</keyword>
<keyword evidence="10 12" id="KW-1133">Transmembrane helix</keyword>
<organism evidence="16 17">
    <name type="scientific">Marinobacterium nitratireducens</name>
    <dbReference type="NCBI Taxonomy" id="518897"/>
    <lineage>
        <taxon>Bacteria</taxon>
        <taxon>Pseudomonadati</taxon>
        <taxon>Pseudomonadota</taxon>
        <taxon>Gammaproteobacteria</taxon>
        <taxon>Oceanospirillales</taxon>
        <taxon>Oceanospirillaceae</taxon>
        <taxon>Marinobacterium</taxon>
    </lineage>
</organism>
<feature type="transmembrane region" description="Helical" evidence="12">
    <location>
        <begin position="293"/>
        <end position="316"/>
    </location>
</feature>
<keyword evidence="11 12" id="KW-0472">Membrane</keyword>
<feature type="domain" description="PTS EIIA type-2" evidence="13">
    <location>
        <begin position="5"/>
        <end position="149"/>
    </location>
</feature>
<dbReference type="PROSITE" id="PS51104">
    <property type="entry name" value="PTS_EIIC_TYPE_2"/>
    <property type="match status" value="1"/>
</dbReference>
<protein>
    <submittedName>
        <fullName evidence="16">PTS fructose transporter subunit IIC</fullName>
    </submittedName>
</protein>
<reference evidence="16 17" key="1">
    <citation type="journal article" date="2014" name="Int. J. Syst. Evol. Microbiol.">
        <title>Complete genome sequence of Corynebacterium casei LMG S-19264T (=DSM 44701T), isolated from a smear-ripened cheese.</title>
        <authorList>
            <consortium name="US DOE Joint Genome Institute (JGI-PGF)"/>
            <person name="Walter F."/>
            <person name="Albersmeier A."/>
            <person name="Kalinowski J."/>
            <person name="Ruckert C."/>
        </authorList>
    </citation>
    <scope>NUCLEOTIDE SEQUENCE [LARGE SCALE GENOMIC DNA]</scope>
    <source>
        <strain evidence="16 17">CGMCC 1.7286</strain>
    </source>
</reference>
<evidence type="ECO:0000256" key="3">
    <source>
        <dbReference type="ARBA" id="ARBA00022448"/>
    </source>
</evidence>
<dbReference type="InterPro" id="IPR036095">
    <property type="entry name" value="PTS_EIIB-like_sf"/>
</dbReference>
<dbReference type="Pfam" id="PF00359">
    <property type="entry name" value="PTS_EIIA_2"/>
    <property type="match status" value="1"/>
</dbReference>
<dbReference type="GO" id="GO:0005351">
    <property type="term" value="F:carbohydrate:proton symporter activity"/>
    <property type="evidence" value="ECO:0007669"/>
    <property type="project" value="InterPro"/>
</dbReference>
<dbReference type="GO" id="GO:0022877">
    <property type="term" value="F:protein-N(PI)-phosphohistidine-fructose phosphotransferase system transporter activity"/>
    <property type="evidence" value="ECO:0007669"/>
    <property type="project" value="InterPro"/>
</dbReference>
<evidence type="ECO:0000256" key="1">
    <source>
        <dbReference type="ARBA" id="ARBA00004429"/>
    </source>
</evidence>
<keyword evidence="5" id="KW-0597">Phosphoprotein</keyword>
<dbReference type="GO" id="GO:0005886">
    <property type="term" value="C:plasma membrane"/>
    <property type="evidence" value="ECO:0007669"/>
    <property type="project" value="UniProtKB-SubCell"/>
</dbReference>
<keyword evidence="9 12" id="KW-0812">Transmembrane</keyword>
<feature type="transmembrane region" description="Helical" evidence="12">
    <location>
        <begin position="450"/>
        <end position="471"/>
    </location>
</feature>
<dbReference type="NCBIfam" id="TIGR01427">
    <property type="entry name" value="PTS_IIC_fructo"/>
    <property type="match status" value="1"/>
</dbReference>
<feature type="transmembrane region" description="Helical" evidence="12">
    <location>
        <begin position="370"/>
        <end position="395"/>
    </location>
</feature>
<feature type="domain" description="PTS EIIB type-2" evidence="14">
    <location>
        <begin position="164"/>
        <end position="259"/>
    </location>
</feature>
<evidence type="ECO:0000259" key="13">
    <source>
        <dbReference type="PROSITE" id="PS51094"/>
    </source>
</evidence>
<proteinExistence type="predicted"/>
<keyword evidence="3" id="KW-0813">Transport</keyword>
<dbReference type="InterPro" id="IPR003501">
    <property type="entry name" value="PTS_EIIB_2/3"/>
</dbReference>
<evidence type="ECO:0000256" key="7">
    <source>
        <dbReference type="ARBA" id="ARBA00022679"/>
    </source>
</evidence>
<evidence type="ECO:0000256" key="5">
    <source>
        <dbReference type="ARBA" id="ARBA00022553"/>
    </source>
</evidence>
<dbReference type="PROSITE" id="PS51099">
    <property type="entry name" value="PTS_EIIB_TYPE_2"/>
    <property type="match status" value="1"/>
</dbReference>
<feature type="transmembrane region" description="Helical" evidence="12">
    <location>
        <begin position="492"/>
        <end position="516"/>
    </location>
</feature>
<dbReference type="InterPro" id="IPR002178">
    <property type="entry name" value="PTS_EIIA_type-2_dom"/>
</dbReference>
<keyword evidence="6" id="KW-0762">Sugar transport</keyword>
<dbReference type="InterPro" id="IPR016152">
    <property type="entry name" value="PTrfase/Anion_transptr"/>
</dbReference>
<dbReference type="Gene3D" id="3.40.50.2300">
    <property type="match status" value="1"/>
</dbReference>
<dbReference type="GO" id="GO:0090563">
    <property type="term" value="F:protein-phosphocysteine-sugar phosphotransferase activity"/>
    <property type="evidence" value="ECO:0007669"/>
    <property type="project" value="TreeGrafter"/>
</dbReference>
<comment type="subcellular location">
    <subcellularLocation>
        <location evidence="1">Cell inner membrane</location>
        <topology evidence="1">Multi-pass membrane protein</topology>
    </subcellularLocation>
    <subcellularLocation>
        <location evidence="2">Cytoplasm</location>
    </subcellularLocation>
</comment>
<dbReference type="CDD" id="cd00211">
    <property type="entry name" value="PTS_IIA_fru"/>
    <property type="match status" value="1"/>
</dbReference>
<evidence type="ECO:0000256" key="11">
    <source>
        <dbReference type="ARBA" id="ARBA00023136"/>
    </source>
</evidence>
<dbReference type="InterPro" id="IPR006327">
    <property type="entry name" value="PTS_IIC_fruc"/>
</dbReference>